<reference evidence="1" key="1">
    <citation type="submission" date="2017-07" db="EMBL/GenBank/DDBJ databases">
        <title>Taro Niue Genome Assembly and Annotation.</title>
        <authorList>
            <person name="Atibalentja N."/>
            <person name="Keating K."/>
            <person name="Fields C.J."/>
        </authorList>
    </citation>
    <scope>NUCLEOTIDE SEQUENCE</scope>
    <source>
        <strain evidence="1">Niue_2</strain>
        <tissue evidence="1">Leaf</tissue>
    </source>
</reference>
<evidence type="ECO:0000313" key="2">
    <source>
        <dbReference type="Proteomes" id="UP000652761"/>
    </source>
</evidence>
<name>A0A843WMZ9_COLES</name>
<dbReference type="AlphaFoldDB" id="A0A843WMZ9"/>
<sequence>MATDALGYIRWNIRHSPAAAAVAVAGDTVAGRAGTVTAAVAAVASAAVASAAVAVASDPASLLVRESEGIQGHEGYEDIGQRFGQRSILGSLGSVGFPRCKTILGWRDLRVLALILGRILTLRRRLSIVVPWLLRLLGSTYWALGITDCTYLFVGLDSLGDRTLGFLGITGFRGLEYGVYRRVSELGLNKAGSAIQLVHGGNVIHGQDGSVGVISLWRGRRTGLTPNDEGRLNRGWKYGRSGLGHIFKEPDRQGMSLGQVVPSRNELKCFGVAKGGVHSHARVAHTMGAMGTTGPVNRNVRTVTRTYGGSRKILEAITTLRCCEDFSLERLGLLGDFALKFDIRDFSKNEEKPQVLHSDCHFLLPHICHDCFIPKIDRCLNYLNKRWIFFNKYLFVSNMHNIV</sequence>
<dbReference type="Proteomes" id="UP000652761">
    <property type="component" value="Unassembled WGS sequence"/>
</dbReference>
<accession>A0A843WMZ9</accession>
<organism evidence="1 2">
    <name type="scientific">Colocasia esculenta</name>
    <name type="common">Wild taro</name>
    <name type="synonym">Arum esculentum</name>
    <dbReference type="NCBI Taxonomy" id="4460"/>
    <lineage>
        <taxon>Eukaryota</taxon>
        <taxon>Viridiplantae</taxon>
        <taxon>Streptophyta</taxon>
        <taxon>Embryophyta</taxon>
        <taxon>Tracheophyta</taxon>
        <taxon>Spermatophyta</taxon>
        <taxon>Magnoliopsida</taxon>
        <taxon>Liliopsida</taxon>
        <taxon>Araceae</taxon>
        <taxon>Aroideae</taxon>
        <taxon>Colocasieae</taxon>
        <taxon>Colocasia</taxon>
    </lineage>
</organism>
<evidence type="ECO:0000313" key="1">
    <source>
        <dbReference type="EMBL" id="MQM06871.1"/>
    </source>
</evidence>
<protein>
    <submittedName>
        <fullName evidence="1">Uncharacterized protein</fullName>
    </submittedName>
</protein>
<comment type="caution">
    <text evidence="1">The sequence shown here is derived from an EMBL/GenBank/DDBJ whole genome shotgun (WGS) entry which is preliminary data.</text>
</comment>
<proteinExistence type="predicted"/>
<keyword evidence="2" id="KW-1185">Reference proteome</keyword>
<dbReference type="EMBL" id="NMUH01003728">
    <property type="protein sequence ID" value="MQM06871.1"/>
    <property type="molecule type" value="Genomic_DNA"/>
</dbReference>
<gene>
    <name evidence="1" type="ORF">Taro_039700</name>
</gene>